<evidence type="ECO:0000256" key="2">
    <source>
        <dbReference type="SAM" id="MobiDB-lite"/>
    </source>
</evidence>
<dbReference type="AlphaFoldDB" id="A0A1X6MMG8"/>
<feature type="domain" description="J" evidence="3">
    <location>
        <begin position="4"/>
        <end position="69"/>
    </location>
</feature>
<gene>
    <name evidence="4" type="ORF">POSPLADRAFT_1185611</name>
</gene>
<dbReference type="SUPFAM" id="SSF46565">
    <property type="entry name" value="Chaperone J-domain"/>
    <property type="match status" value="1"/>
</dbReference>
<dbReference type="SMART" id="SM00271">
    <property type="entry name" value="DnaJ"/>
    <property type="match status" value="1"/>
</dbReference>
<dbReference type="Pfam" id="PF01556">
    <property type="entry name" value="DnaJ_C"/>
    <property type="match status" value="1"/>
</dbReference>
<dbReference type="FunFam" id="2.60.260.20:FF:000013">
    <property type="entry name" value="DnaJ subfamily B member 11"/>
    <property type="match status" value="1"/>
</dbReference>
<proteinExistence type="predicted"/>
<dbReference type="RefSeq" id="XP_024334425.1">
    <property type="nucleotide sequence ID" value="XM_024489162.1"/>
</dbReference>
<dbReference type="InterPro" id="IPR001623">
    <property type="entry name" value="DnaJ_domain"/>
</dbReference>
<dbReference type="GO" id="GO:0051087">
    <property type="term" value="F:protein-folding chaperone binding"/>
    <property type="evidence" value="ECO:0007669"/>
    <property type="project" value="TreeGrafter"/>
</dbReference>
<keyword evidence="1" id="KW-0143">Chaperone</keyword>
<evidence type="ECO:0000313" key="4">
    <source>
        <dbReference type="EMBL" id="OSX57631.1"/>
    </source>
</evidence>
<dbReference type="GO" id="GO:0051082">
    <property type="term" value="F:unfolded protein binding"/>
    <property type="evidence" value="ECO:0007669"/>
    <property type="project" value="InterPro"/>
</dbReference>
<organism evidence="4 5">
    <name type="scientific">Postia placenta MAD-698-R-SB12</name>
    <dbReference type="NCBI Taxonomy" id="670580"/>
    <lineage>
        <taxon>Eukaryota</taxon>
        <taxon>Fungi</taxon>
        <taxon>Dikarya</taxon>
        <taxon>Basidiomycota</taxon>
        <taxon>Agaricomycotina</taxon>
        <taxon>Agaricomycetes</taxon>
        <taxon>Polyporales</taxon>
        <taxon>Adustoporiaceae</taxon>
        <taxon>Rhodonia</taxon>
    </lineage>
</organism>
<evidence type="ECO:0000259" key="3">
    <source>
        <dbReference type="PROSITE" id="PS50076"/>
    </source>
</evidence>
<dbReference type="EMBL" id="KZ110607">
    <property type="protein sequence ID" value="OSX57631.1"/>
    <property type="molecule type" value="Genomic_DNA"/>
</dbReference>
<feature type="compositionally biased region" description="Gly residues" evidence="2">
    <location>
        <begin position="83"/>
        <end position="102"/>
    </location>
</feature>
<dbReference type="GO" id="GO:0005829">
    <property type="term" value="C:cytosol"/>
    <property type="evidence" value="ECO:0007669"/>
    <property type="project" value="TreeGrafter"/>
</dbReference>
<dbReference type="PROSITE" id="PS00636">
    <property type="entry name" value="DNAJ_1"/>
    <property type="match status" value="1"/>
</dbReference>
<feature type="region of interest" description="Disordered" evidence="2">
    <location>
        <begin position="69"/>
        <end position="128"/>
    </location>
</feature>
<protein>
    <recommendedName>
        <fullName evidence="3">J domain-containing protein</fullName>
    </recommendedName>
</protein>
<dbReference type="FunFam" id="2.60.260.20:FF:000015">
    <property type="entry name" value="Heat shock protein 40"/>
    <property type="match status" value="1"/>
</dbReference>
<dbReference type="InterPro" id="IPR008971">
    <property type="entry name" value="HSP40/DnaJ_pept-bd"/>
</dbReference>
<name>A0A1X6MMG8_9APHY</name>
<dbReference type="PRINTS" id="PR00625">
    <property type="entry name" value="JDOMAIN"/>
</dbReference>
<accession>A0A1X6MMG8</accession>
<dbReference type="CDD" id="cd06257">
    <property type="entry name" value="DnaJ"/>
    <property type="match status" value="1"/>
</dbReference>
<dbReference type="InterPro" id="IPR018253">
    <property type="entry name" value="DnaJ_domain_CS"/>
</dbReference>
<evidence type="ECO:0000256" key="1">
    <source>
        <dbReference type="ARBA" id="ARBA00023186"/>
    </source>
</evidence>
<dbReference type="GeneID" id="36334111"/>
<reference evidence="4 5" key="1">
    <citation type="submission" date="2017-04" db="EMBL/GenBank/DDBJ databases">
        <title>Genome Sequence of the Model Brown-Rot Fungus Postia placenta SB12.</title>
        <authorList>
            <consortium name="DOE Joint Genome Institute"/>
            <person name="Gaskell J."/>
            <person name="Kersten P."/>
            <person name="Larrondo L.F."/>
            <person name="Canessa P."/>
            <person name="Martinez D."/>
            <person name="Hibbett D."/>
            <person name="Schmoll M."/>
            <person name="Kubicek C.P."/>
            <person name="Martinez A.T."/>
            <person name="Yadav J."/>
            <person name="Master E."/>
            <person name="Magnuson J.K."/>
            <person name="James T."/>
            <person name="Yaver D."/>
            <person name="Berka R."/>
            <person name="Labutti K."/>
            <person name="Lipzen A."/>
            <person name="Aerts A."/>
            <person name="Barry K."/>
            <person name="Henrissat B."/>
            <person name="Blanchette R."/>
            <person name="Grigoriev I."/>
            <person name="Cullen D."/>
        </authorList>
    </citation>
    <scope>NUCLEOTIDE SEQUENCE [LARGE SCALE GENOMIC DNA]</scope>
    <source>
        <strain evidence="4 5">MAD-698-R-SB12</strain>
    </source>
</reference>
<dbReference type="InterPro" id="IPR051339">
    <property type="entry name" value="DnaJ_subfamily_B"/>
</dbReference>
<dbReference type="STRING" id="670580.A0A1X6MMG8"/>
<dbReference type="Proteomes" id="UP000194127">
    <property type="component" value="Unassembled WGS sequence"/>
</dbReference>
<dbReference type="PANTHER" id="PTHR24078">
    <property type="entry name" value="DNAJ HOMOLOG SUBFAMILY C MEMBER"/>
    <property type="match status" value="1"/>
</dbReference>
<dbReference type="InterPro" id="IPR036869">
    <property type="entry name" value="J_dom_sf"/>
</dbReference>
<dbReference type="CDD" id="cd10747">
    <property type="entry name" value="DnaJ_C"/>
    <property type="match status" value="1"/>
</dbReference>
<dbReference type="SUPFAM" id="SSF49493">
    <property type="entry name" value="HSP40/DnaJ peptide-binding domain"/>
    <property type="match status" value="2"/>
</dbReference>
<feature type="region of interest" description="Disordered" evidence="2">
    <location>
        <begin position="161"/>
        <end position="202"/>
    </location>
</feature>
<dbReference type="OrthoDB" id="10250354at2759"/>
<dbReference type="PANTHER" id="PTHR24078:SF553">
    <property type="entry name" value="DNAJ HOMOLOG SUBFAMILY B MEMBER 5"/>
    <property type="match status" value="1"/>
</dbReference>
<dbReference type="Gene3D" id="2.60.260.20">
    <property type="entry name" value="Urease metallochaperone UreE, N-terminal domain"/>
    <property type="match status" value="2"/>
</dbReference>
<dbReference type="InterPro" id="IPR002939">
    <property type="entry name" value="DnaJ_C"/>
</dbReference>
<dbReference type="GO" id="GO:0006413">
    <property type="term" value="P:translational initiation"/>
    <property type="evidence" value="ECO:0007669"/>
    <property type="project" value="TreeGrafter"/>
</dbReference>
<dbReference type="Pfam" id="PF00226">
    <property type="entry name" value="DnaJ"/>
    <property type="match status" value="1"/>
</dbReference>
<dbReference type="GO" id="GO:0006457">
    <property type="term" value="P:protein folding"/>
    <property type="evidence" value="ECO:0007669"/>
    <property type="project" value="InterPro"/>
</dbReference>
<sequence length="378" mass="39984">MGTDYYKLLGVDRNANEDEIKKAYKKMALKWHPDRNGGSEDANKKFKQISEAFEVLSDKQKRTIYDQFGEEGLKGGGAPPPGAGGTPGGGYSNFGGFPGGGTTFSFTSGPGSGFGGRSSFSPTDPQKIFEQFFGPGGLGGMGGMGGMGGLGGGGRSRMANVFDGDDDMSGSFFSGMPGGMPSGRPSPRPSPQRRPSASPPSEITRALKVSLEDLYSGTTKHLKVGRKLLSGDTEDKVLEIQVQPGWKSGTKVRFPHAGNEQATGEAQDLVFVVEEKPHDRFVREGNNLVTRVSTSLVDALTGDGGKKTVEVLDGRKLQVAPPSGIVKPGSETVVSGEGMPIRQQGSVRRKGDLIVKWDVAFPERLTPAQKDGIRKVLG</sequence>
<keyword evidence="5" id="KW-1185">Reference proteome</keyword>
<dbReference type="Gene3D" id="1.10.287.110">
    <property type="entry name" value="DnaJ domain"/>
    <property type="match status" value="1"/>
</dbReference>
<dbReference type="PROSITE" id="PS50076">
    <property type="entry name" value="DNAJ_2"/>
    <property type="match status" value="1"/>
</dbReference>
<evidence type="ECO:0000313" key="5">
    <source>
        <dbReference type="Proteomes" id="UP000194127"/>
    </source>
</evidence>